<dbReference type="AlphaFoldDB" id="Q3V2H4"/>
<sequence length="111" mass="11987">MTDMFSSQAQDQAPGTLLGTCPQLPESKLQAFLPLVPQTSLGTTSGMSIFLLELEAVGECLAEGAGMHASEEGPWLCLNRLGLESWRMGTGEIPQRKNVVRPLPKSELMVE</sequence>
<evidence type="ECO:0000313" key="1">
    <source>
        <dbReference type="EMBL" id="BAE20824.1"/>
    </source>
</evidence>
<protein>
    <submittedName>
        <fullName evidence="1">Uncharacterized protein</fullName>
    </submittedName>
</protein>
<reference evidence="1" key="2">
    <citation type="journal article" date="2000" name="Genome Res.">
        <title>Normalization and subtraction of cap-trapper-selected cDNAs to prepare full-length cDNA libraries for rapid discovery of new genes.</title>
        <authorList>
            <person name="Carninci P."/>
            <person name="Shibata Y."/>
            <person name="Hayatsu N."/>
            <person name="Sugahara Y."/>
            <person name="Shibata K."/>
            <person name="Itoh M."/>
            <person name="Konno H."/>
            <person name="Okazaki Y."/>
            <person name="Muramatsu M."/>
            <person name="Hayashizaki Y."/>
        </authorList>
    </citation>
    <scope>NUCLEOTIDE SEQUENCE</scope>
    <source>
        <strain evidence="1">C57BL/6J</strain>
        <tissue evidence="1">Pancreas</tissue>
    </source>
</reference>
<organism evidence="1">
    <name type="scientific">Mus musculus</name>
    <name type="common">Mouse</name>
    <dbReference type="NCBI Taxonomy" id="10090"/>
    <lineage>
        <taxon>Eukaryota</taxon>
        <taxon>Metazoa</taxon>
        <taxon>Chordata</taxon>
        <taxon>Craniata</taxon>
        <taxon>Vertebrata</taxon>
        <taxon>Euteleostomi</taxon>
        <taxon>Mammalia</taxon>
        <taxon>Eutheria</taxon>
        <taxon>Euarchontoglires</taxon>
        <taxon>Glires</taxon>
        <taxon>Rodentia</taxon>
        <taxon>Myomorpha</taxon>
        <taxon>Muroidea</taxon>
        <taxon>Muridae</taxon>
        <taxon>Murinae</taxon>
        <taxon>Mus</taxon>
        <taxon>Mus</taxon>
    </lineage>
</organism>
<reference evidence="1" key="6">
    <citation type="submission" date="2004-03" db="EMBL/GenBank/DDBJ databases">
        <authorList>
            <person name="Arakawa T."/>
            <person name="Carninci P."/>
            <person name="Fukuda S."/>
            <person name="Hashizume W."/>
            <person name="Hayashida K."/>
            <person name="Hori F."/>
            <person name="Iida J."/>
            <person name="Imamura K."/>
            <person name="Imotani K."/>
            <person name="Itoh M."/>
            <person name="Kanagawa S."/>
            <person name="Kawai J."/>
            <person name="Kojima M."/>
            <person name="Konno H."/>
            <person name="Murata M."/>
            <person name="Nakamura M."/>
            <person name="Ninomiya N."/>
            <person name="Nishiyori H."/>
            <person name="Nomura K."/>
            <person name="Ohno M."/>
            <person name="Sakazume N."/>
            <person name="Sano H."/>
            <person name="Sasaki D."/>
            <person name="Shibata K."/>
            <person name="Shiraki T."/>
            <person name="Tagami M."/>
            <person name="Tagami Y."/>
            <person name="Waki K."/>
            <person name="Watahiki A."/>
            <person name="Muramatsu M."/>
            <person name="Hayashizaki Y."/>
        </authorList>
    </citation>
    <scope>NUCLEOTIDE SEQUENCE</scope>
    <source>
        <strain evidence="1">C57BL/6J</strain>
        <tissue evidence="1">Pancreas</tissue>
    </source>
</reference>
<dbReference type="MGI" id="MGI:3649680">
    <property type="gene designation" value="Gm12298"/>
</dbReference>
<reference evidence="1" key="8">
    <citation type="journal article" date="2005" name="Science">
        <title>Antisense Transcription in the Mammalian Transcriptome.</title>
        <authorList>
            <consortium name="RIKEN Genome Exploration Research Group and Genome Science Group (Genome Network Project Core Group) and the FANTOM Consortium"/>
        </authorList>
    </citation>
    <scope>NUCLEOTIDE SEQUENCE</scope>
    <source>
        <strain evidence="1">C57BL/6J</strain>
        <tissue evidence="1">Pancreas</tissue>
    </source>
</reference>
<reference evidence="1" key="5">
    <citation type="journal article" date="2002" name="Nature">
        <title>Analysis of the mouse transcriptome based on functional annotation of 60,770 full-length cDNAs.</title>
        <authorList>
            <consortium name="The FANTOM Consortium and the RIKEN Genome Exploration Research Group Phase I and II Team"/>
        </authorList>
    </citation>
    <scope>NUCLEOTIDE SEQUENCE</scope>
    <source>
        <strain evidence="1">C57BL/6J</strain>
        <tissue evidence="1">Pancreas</tissue>
    </source>
</reference>
<evidence type="ECO:0000313" key="2">
    <source>
        <dbReference type="MGI" id="MGI:3649680"/>
    </source>
</evidence>
<accession>Q3V2H4</accession>
<proteinExistence type="evidence at transcript level"/>
<reference evidence="1" key="1">
    <citation type="journal article" date="1999" name="Methods Enzymol.">
        <title>High-efficiency full-length cDNA cloning.</title>
        <authorList>
            <person name="Carninci P."/>
            <person name="Hayashizaki Y."/>
        </authorList>
    </citation>
    <scope>NUCLEOTIDE SEQUENCE</scope>
    <source>
        <strain evidence="1">C57BL/6J</strain>
        <tissue evidence="1">Pancreas</tissue>
    </source>
</reference>
<reference evidence="1" key="3">
    <citation type="journal article" date="2000" name="Genome Res.">
        <title>RIKEN integrated sequence analysis (RISA) system--384-format sequencing pipeline with 384 multicapillary sequencer.</title>
        <authorList>
            <person name="Shibata K."/>
            <person name="Itoh M."/>
            <person name="Aizawa K."/>
            <person name="Nagaoka S."/>
            <person name="Sasaki N."/>
            <person name="Carninci P."/>
            <person name="Konno H."/>
            <person name="Akiyama J."/>
            <person name="Nishi K."/>
            <person name="Kitsunai T."/>
            <person name="Tashiro H."/>
            <person name="Itoh M."/>
            <person name="Sumi N."/>
            <person name="Ishii Y."/>
            <person name="Nakamura S."/>
            <person name="Hazama M."/>
            <person name="Nishine T."/>
            <person name="Harada A."/>
            <person name="Yamamoto R."/>
            <person name="Matsumoto H."/>
            <person name="Sakaguchi S."/>
            <person name="Ikegami T."/>
            <person name="Kashiwagi K."/>
            <person name="Fujiwake S."/>
            <person name="Inoue K."/>
            <person name="Togawa Y."/>
            <person name="Izawa M."/>
            <person name="Ohara E."/>
            <person name="Watahiki M."/>
            <person name="Yoneda Y."/>
            <person name="Ishikawa T."/>
            <person name="Ozawa K."/>
            <person name="Tanaka T."/>
            <person name="Matsuura S."/>
            <person name="Kawai J."/>
            <person name="Okazaki Y."/>
            <person name="Muramatsu M."/>
            <person name="Inoue Y."/>
            <person name="Kira A."/>
            <person name="Hayashizaki Y."/>
        </authorList>
    </citation>
    <scope>NUCLEOTIDE SEQUENCE</scope>
    <source>
        <strain evidence="1">C57BL/6J</strain>
        <tissue evidence="1">Pancreas</tissue>
    </source>
</reference>
<gene>
    <name evidence="2" type="primary">Gm12298</name>
    <name evidence="2" type="synonym">OTTMUSG00000005912</name>
</gene>
<reference evidence="1" key="7">
    <citation type="journal article" date="2005" name="Science">
        <title>The Transcriptional Landscape of the Mammalian Genome.</title>
        <authorList>
            <consortium name="The FANTOM Consortium"/>
            <consortium name="Riken Genome Exploration Research Group and Genome Science Group (Genome Network Project Core Group)"/>
        </authorList>
    </citation>
    <scope>NUCLEOTIDE SEQUENCE</scope>
    <source>
        <strain evidence="1">C57BL/6J</strain>
        <tissue evidence="1">Pancreas</tissue>
    </source>
</reference>
<name>Q3V2H4_MOUSE</name>
<dbReference type="AGR" id="MGI:3649680"/>
<dbReference type="EMBL" id="AK131836">
    <property type="protein sequence ID" value="BAE20824.1"/>
    <property type="molecule type" value="mRNA"/>
</dbReference>
<reference evidence="1" key="4">
    <citation type="journal article" date="2001" name="Nature">
        <title>Functional annotation of a full-length mouse cDNA collection.</title>
        <authorList>
            <consortium name="The RIKEN Genome Exploration Research Group Phase II Team and the FANTOM Consortium"/>
        </authorList>
    </citation>
    <scope>NUCLEOTIDE SEQUENCE</scope>
    <source>
        <strain evidence="1">C57BL/6J</strain>
        <tissue evidence="1">Pancreas</tissue>
    </source>
</reference>